<dbReference type="HOGENOM" id="CLU_587576_0_0_7"/>
<evidence type="ECO:0000256" key="6">
    <source>
        <dbReference type="ARBA" id="ARBA00022840"/>
    </source>
</evidence>
<feature type="region of interest" description="Disordered" evidence="12">
    <location>
        <begin position="329"/>
        <end position="348"/>
    </location>
</feature>
<evidence type="ECO:0000256" key="12">
    <source>
        <dbReference type="SAM" id="MobiDB-lite"/>
    </source>
</evidence>
<dbReference type="PANTHER" id="PTHR45339:SF1">
    <property type="entry name" value="HYBRID SIGNAL TRANSDUCTION HISTIDINE KINASE J"/>
    <property type="match status" value="1"/>
</dbReference>
<dbReference type="CDD" id="cd17546">
    <property type="entry name" value="REC_hyHK_CKI1_RcsC-like"/>
    <property type="match status" value="2"/>
</dbReference>
<evidence type="ECO:0000256" key="9">
    <source>
        <dbReference type="ARBA" id="ARBA00023136"/>
    </source>
</evidence>
<protein>
    <submittedName>
        <fullName evidence="15">Putative multi-sensor hybrid histidine kinase</fullName>
    </submittedName>
</protein>
<evidence type="ECO:0000313" key="16">
    <source>
        <dbReference type="Proteomes" id="UP000016587"/>
    </source>
</evidence>
<keyword evidence="4" id="KW-0812">Transmembrane</keyword>
<dbReference type="eggNOG" id="COG0745">
    <property type="taxonomic scope" value="Bacteria"/>
</dbReference>
<reference evidence="15 16" key="1">
    <citation type="journal article" date="2013" name="J. Bacteriol.">
        <title>Roles of HynAB and Ech, the only two hydrogenases found in the model sulfate reducer Desulfovibrio gigas.</title>
        <authorList>
            <person name="Morais-Silva F.O."/>
            <person name="Santos C.I."/>
            <person name="Rodrigues R."/>
            <person name="Pereira I.A."/>
            <person name="Rodrigues-Pousada C."/>
        </authorList>
    </citation>
    <scope>NUCLEOTIDE SEQUENCE [LARGE SCALE GENOMIC DNA]</scope>
    <source>
        <strain evidence="16">ATCC 19364 / DSM 1382 / NCIMB 9332 / VKM B-1759</strain>
    </source>
</reference>
<gene>
    <name evidence="15" type="ORF">DGI_0984</name>
</gene>
<dbReference type="PROSITE" id="PS50894">
    <property type="entry name" value="HPT"/>
    <property type="match status" value="1"/>
</dbReference>
<evidence type="ECO:0000256" key="8">
    <source>
        <dbReference type="ARBA" id="ARBA00023012"/>
    </source>
</evidence>
<proteinExistence type="predicted"/>
<feature type="compositionally biased region" description="Low complexity" evidence="12">
    <location>
        <begin position="336"/>
        <end position="348"/>
    </location>
</feature>
<dbReference type="EMBL" id="CP006585">
    <property type="protein sequence ID" value="AGW12863.1"/>
    <property type="molecule type" value="Genomic_DNA"/>
</dbReference>
<evidence type="ECO:0000259" key="13">
    <source>
        <dbReference type="PROSITE" id="PS50110"/>
    </source>
</evidence>
<feature type="domain" description="Response regulatory" evidence="13">
    <location>
        <begin position="202"/>
        <end position="321"/>
    </location>
</feature>
<keyword evidence="5" id="KW-0547">Nucleotide-binding</keyword>
<dbReference type="PROSITE" id="PS50110">
    <property type="entry name" value="RESPONSE_REGULATORY"/>
    <property type="match status" value="2"/>
</dbReference>
<keyword evidence="7" id="KW-1133">Transmembrane helix</keyword>
<dbReference type="STRING" id="1121448.DGI_0984"/>
<dbReference type="GO" id="GO:0005886">
    <property type="term" value="C:plasma membrane"/>
    <property type="evidence" value="ECO:0007669"/>
    <property type="project" value="UniProtKB-SubCell"/>
</dbReference>
<dbReference type="Pfam" id="PF00072">
    <property type="entry name" value="Response_reg"/>
    <property type="match status" value="2"/>
</dbReference>
<comment type="subcellular location">
    <subcellularLocation>
        <location evidence="1">Cell membrane</location>
        <topology evidence="1">Multi-pass membrane protein</topology>
    </subcellularLocation>
</comment>
<evidence type="ECO:0000256" key="2">
    <source>
        <dbReference type="ARBA" id="ARBA00022475"/>
    </source>
</evidence>
<evidence type="ECO:0000256" key="3">
    <source>
        <dbReference type="ARBA" id="ARBA00022553"/>
    </source>
</evidence>
<feature type="modified residue" description="4-aspartylphosphate" evidence="11">
    <location>
        <position position="110"/>
    </location>
</feature>
<dbReference type="InterPro" id="IPR036641">
    <property type="entry name" value="HPT_dom_sf"/>
</dbReference>
<evidence type="ECO:0000313" key="15">
    <source>
        <dbReference type="EMBL" id="AGW12863.1"/>
    </source>
</evidence>
<feature type="domain" description="Response regulatory" evidence="13">
    <location>
        <begin position="60"/>
        <end position="176"/>
    </location>
</feature>
<dbReference type="KEGG" id="dgg:DGI_0984"/>
<dbReference type="GO" id="GO:0000160">
    <property type="term" value="P:phosphorelay signal transduction system"/>
    <property type="evidence" value="ECO:0007669"/>
    <property type="project" value="UniProtKB-KW"/>
</dbReference>
<dbReference type="GO" id="GO:0004672">
    <property type="term" value="F:protein kinase activity"/>
    <property type="evidence" value="ECO:0007669"/>
    <property type="project" value="UniProtKB-ARBA"/>
</dbReference>
<keyword evidence="3 11" id="KW-0597">Phosphoprotein</keyword>
<sequence>MALPAPGLVKTRKSIHDAGNCSPSSHAARAGSIVMDATDPMHPFDLTPVPPRPLWPAGMRALVADSNRVSREHLCAQLSSLGIACVHVADGNEAAALLRGTLDFSVLFLDIQLPGQDGIDVFKSMRKGRAQPVPAVLTAACFNTRERRKAAQAGMHHLLEKPTSREQLAATLTALLGLDTPAPAAAPARTDPDLHALMRGASLLVVDDNPLNRVLAREMLEPFETVLGALDTANNGRDAVEAVRRRPYDIIFMDVQMPTLDGVAATRAIRSLPDRQDVAIVAITANASTEHVRACLDAGMDAYLGKPFHRQGLLDTIRTWLLRKQARPAAQSQEFQGPQAAAPRPAGLPEELPGLDLADGLIRFDGDAAMFRRFLLAFHEEFDDYDSEILLAAATRDFDRAAMLAHTLAGAAANVSACILHTKAKTLQEALQARTLRIKPQLDDVRQELGRVCEGILTVQDAPRA</sequence>
<dbReference type="Proteomes" id="UP000016587">
    <property type="component" value="Chromosome"/>
</dbReference>
<feature type="domain" description="HPt" evidence="14">
    <location>
        <begin position="367"/>
        <end position="465"/>
    </location>
</feature>
<evidence type="ECO:0000256" key="11">
    <source>
        <dbReference type="PROSITE-ProRule" id="PRU00169"/>
    </source>
</evidence>
<dbReference type="SUPFAM" id="SSF52172">
    <property type="entry name" value="CheY-like"/>
    <property type="match status" value="2"/>
</dbReference>
<keyword evidence="8" id="KW-0902">Two-component regulatory system</keyword>
<dbReference type="PANTHER" id="PTHR45339">
    <property type="entry name" value="HYBRID SIGNAL TRANSDUCTION HISTIDINE KINASE J"/>
    <property type="match status" value="1"/>
</dbReference>
<evidence type="ECO:0000259" key="14">
    <source>
        <dbReference type="PROSITE" id="PS50894"/>
    </source>
</evidence>
<dbReference type="GO" id="GO:0005524">
    <property type="term" value="F:ATP binding"/>
    <property type="evidence" value="ECO:0007669"/>
    <property type="project" value="UniProtKB-KW"/>
</dbReference>
<dbReference type="SMART" id="SM00448">
    <property type="entry name" value="REC"/>
    <property type="match status" value="2"/>
</dbReference>
<keyword evidence="15" id="KW-0418">Kinase</keyword>
<evidence type="ECO:0000256" key="7">
    <source>
        <dbReference type="ARBA" id="ARBA00022989"/>
    </source>
</evidence>
<keyword evidence="15" id="KW-0808">Transferase</keyword>
<evidence type="ECO:0000256" key="5">
    <source>
        <dbReference type="ARBA" id="ARBA00022741"/>
    </source>
</evidence>
<feature type="modified residue" description="Phosphohistidine" evidence="10">
    <location>
        <position position="406"/>
    </location>
</feature>
<keyword evidence="16" id="KW-1185">Reference proteome</keyword>
<keyword evidence="6" id="KW-0067">ATP-binding</keyword>
<dbReference type="InterPro" id="IPR001789">
    <property type="entry name" value="Sig_transdc_resp-reg_receiver"/>
</dbReference>
<accession>T2G995</accession>
<dbReference type="InterPro" id="IPR008207">
    <property type="entry name" value="Sig_transdc_His_kin_Hpt_dom"/>
</dbReference>
<name>T2G995_MEGG1</name>
<reference evidence="16" key="2">
    <citation type="submission" date="2013-07" db="EMBL/GenBank/DDBJ databases">
        <authorList>
            <person name="Morais-Silva F.O."/>
            <person name="Rezende A.M."/>
            <person name="Pimentel C."/>
            <person name="Resende D.M."/>
            <person name="Santos C.I."/>
            <person name="Clemente C."/>
            <person name="de Oliveira L.M."/>
            <person name="da Silva S.M."/>
            <person name="Costa D.A."/>
            <person name="Varela-Raposo A."/>
            <person name="Horacio E.C.A."/>
            <person name="Matos M."/>
            <person name="Flores O."/>
            <person name="Ruiz J.C."/>
            <person name="Rodrigues-Pousada C."/>
        </authorList>
    </citation>
    <scope>NUCLEOTIDE SEQUENCE [LARGE SCALE GENOMIC DNA]</scope>
    <source>
        <strain evidence="16">ATCC 19364 / DSM 1382 / NCIMB 9332 / VKM B-1759</strain>
    </source>
</reference>
<dbReference type="PATRIC" id="fig|1121448.10.peg.989"/>
<dbReference type="Gene3D" id="3.40.50.2300">
    <property type="match status" value="2"/>
</dbReference>
<keyword evidence="2" id="KW-1003">Cell membrane</keyword>
<dbReference type="InterPro" id="IPR011006">
    <property type="entry name" value="CheY-like_superfamily"/>
</dbReference>
<dbReference type="SUPFAM" id="SSF47226">
    <property type="entry name" value="Histidine-containing phosphotransfer domain, HPT domain"/>
    <property type="match status" value="1"/>
</dbReference>
<dbReference type="AlphaFoldDB" id="T2G995"/>
<dbReference type="eggNOG" id="COG0784">
    <property type="taxonomic scope" value="Bacteria"/>
</dbReference>
<keyword evidence="9" id="KW-0472">Membrane</keyword>
<dbReference type="Gene3D" id="1.20.120.160">
    <property type="entry name" value="HPT domain"/>
    <property type="match status" value="1"/>
</dbReference>
<organism evidence="15 16">
    <name type="scientific">Megalodesulfovibrio gigas (strain ATCC 19364 / DSM 1382 / NCIMB 9332 / VKM B-1759)</name>
    <name type="common">Desulfovibrio gigas</name>
    <dbReference type="NCBI Taxonomy" id="1121448"/>
    <lineage>
        <taxon>Bacteria</taxon>
        <taxon>Pseudomonadati</taxon>
        <taxon>Thermodesulfobacteriota</taxon>
        <taxon>Desulfovibrionia</taxon>
        <taxon>Desulfovibrionales</taxon>
        <taxon>Desulfovibrionaceae</taxon>
        <taxon>Megalodesulfovibrio</taxon>
    </lineage>
</organism>
<evidence type="ECO:0000256" key="1">
    <source>
        <dbReference type="ARBA" id="ARBA00004651"/>
    </source>
</evidence>
<evidence type="ECO:0000256" key="4">
    <source>
        <dbReference type="ARBA" id="ARBA00022692"/>
    </source>
</evidence>
<evidence type="ECO:0000256" key="10">
    <source>
        <dbReference type="PROSITE-ProRule" id="PRU00110"/>
    </source>
</evidence>
<feature type="modified residue" description="4-aspartylphosphate" evidence="11">
    <location>
        <position position="254"/>
    </location>
</feature>